<evidence type="ECO:0000313" key="9">
    <source>
        <dbReference type="Proteomes" id="UP000634206"/>
    </source>
</evidence>
<comment type="function">
    <text evidence="4">Catalyzes the interconversion of L-alanine and D-alanine. May also act on other amino acids.</text>
</comment>
<sequence>MTGSTHAAPVSPPRASAEVSYENLRHNYSVARAHGELMAVLKAGAYGHGLEAIACFLEQLPADQAPTFLGVASVIEARRLAKAGVSTRIYLLGPTCPFEREEIVYHRWTPSVSNLEEARDFDRLVQSHGGDPLPVHITVDTGMGRGGFLPEQLIEQISELDELPHLSIEGLGSHLPSADEDEDFTKAQFARYDALIEALGPDRFRYLHLSNSAGLLGYHSRYTNLYRPGLMCYGISPLPAHQSSLRPALTLKSRVSLVRSLPAGHGISYGRQTVLQKDTLVATVGIGYGDGYPRELSMTGASVLIRGKRCPLLGRVTMDQIMVDVSQIPDCTSGDEVELFGENILVSEIAQLAGGIPWSILTGITPRVTRVYL</sequence>
<evidence type="ECO:0000256" key="4">
    <source>
        <dbReference type="HAMAP-Rule" id="MF_01201"/>
    </source>
</evidence>
<organism evidence="8 9">
    <name type="scientific">Oceaniferula flava</name>
    <dbReference type="NCBI Taxonomy" id="2800421"/>
    <lineage>
        <taxon>Bacteria</taxon>
        <taxon>Pseudomonadati</taxon>
        <taxon>Verrucomicrobiota</taxon>
        <taxon>Verrucomicrobiia</taxon>
        <taxon>Verrucomicrobiales</taxon>
        <taxon>Verrucomicrobiaceae</taxon>
        <taxon>Oceaniferula</taxon>
    </lineage>
</organism>
<evidence type="ECO:0000256" key="6">
    <source>
        <dbReference type="PIRSR" id="PIRSR600821-52"/>
    </source>
</evidence>
<dbReference type="Pfam" id="PF01168">
    <property type="entry name" value="Ala_racemase_N"/>
    <property type="match status" value="1"/>
</dbReference>
<evidence type="ECO:0000256" key="1">
    <source>
        <dbReference type="ARBA" id="ARBA00001933"/>
    </source>
</evidence>
<dbReference type="GO" id="GO:0030170">
    <property type="term" value="F:pyridoxal phosphate binding"/>
    <property type="evidence" value="ECO:0007669"/>
    <property type="project" value="UniProtKB-UniRule"/>
</dbReference>
<feature type="active site" description="Proton acceptor; specific for L-alanine" evidence="4">
    <location>
        <position position="269"/>
    </location>
</feature>
<feature type="modified residue" description="N6-(pyridoxal phosphate)lysine" evidence="4 5">
    <location>
        <position position="42"/>
    </location>
</feature>
<dbReference type="PRINTS" id="PR00992">
    <property type="entry name" value="ALARACEMASE"/>
</dbReference>
<dbReference type="SUPFAM" id="SSF51419">
    <property type="entry name" value="PLP-binding barrel"/>
    <property type="match status" value="1"/>
</dbReference>
<dbReference type="Pfam" id="PF00842">
    <property type="entry name" value="Ala_racemase_C"/>
    <property type="match status" value="1"/>
</dbReference>
<feature type="active site" description="Proton acceptor; specific for D-alanine" evidence="4">
    <location>
        <position position="42"/>
    </location>
</feature>
<dbReference type="InterPro" id="IPR001608">
    <property type="entry name" value="Ala_racemase_N"/>
</dbReference>
<dbReference type="EC" id="5.1.1.1" evidence="4"/>
<dbReference type="SMART" id="SM01005">
    <property type="entry name" value="Ala_racemase_C"/>
    <property type="match status" value="1"/>
</dbReference>
<evidence type="ECO:0000313" key="8">
    <source>
        <dbReference type="EMBL" id="MBK1854646.1"/>
    </source>
</evidence>
<keyword evidence="2 4" id="KW-0663">Pyridoxal phosphate</keyword>
<feature type="binding site" evidence="4 6">
    <location>
        <position position="145"/>
    </location>
    <ligand>
        <name>substrate</name>
    </ligand>
</feature>
<dbReference type="SUPFAM" id="SSF50621">
    <property type="entry name" value="Alanine racemase C-terminal domain-like"/>
    <property type="match status" value="1"/>
</dbReference>
<evidence type="ECO:0000256" key="2">
    <source>
        <dbReference type="ARBA" id="ARBA00022898"/>
    </source>
</evidence>
<dbReference type="AlphaFoldDB" id="A0AAE2SE40"/>
<dbReference type="PANTHER" id="PTHR30511:SF0">
    <property type="entry name" value="ALANINE RACEMASE, CATABOLIC-RELATED"/>
    <property type="match status" value="1"/>
</dbReference>
<dbReference type="PANTHER" id="PTHR30511">
    <property type="entry name" value="ALANINE RACEMASE"/>
    <property type="match status" value="1"/>
</dbReference>
<comment type="pathway">
    <text evidence="4">Amino-acid biosynthesis; D-alanine biosynthesis; D-alanine from L-alanine: step 1/1.</text>
</comment>
<dbReference type="CDD" id="cd00430">
    <property type="entry name" value="PLPDE_III_AR"/>
    <property type="match status" value="1"/>
</dbReference>
<dbReference type="InterPro" id="IPR009006">
    <property type="entry name" value="Ala_racemase/Decarboxylase_C"/>
</dbReference>
<dbReference type="InterPro" id="IPR011079">
    <property type="entry name" value="Ala_racemase_C"/>
</dbReference>
<dbReference type="InterPro" id="IPR029066">
    <property type="entry name" value="PLP-binding_barrel"/>
</dbReference>
<dbReference type="RefSeq" id="WP_309489252.1">
    <property type="nucleotide sequence ID" value="NZ_JAENIG010000003.1"/>
</dbReference>
<dbReference type="Gene3D" id="3.20.20.10">
    <property type="entry name" value="Alanine racemase"/>
    <property type="match status" value="1"/>
</dbReference>
<keyword evidence="3 4" id="KW-0413">Isomerase</keyword>
<dbReference type="GO" id="GO:0030632">
    <property type="term" value="P:D-alanine biosynthetic process"/>
    <property type="evidence" value="ECO:0007669"/>
    <property type="project" value="UniProtKB-UniRule"/>
</dbReference>
<keyword evidence="9" id="KW-1185">Reference proteome</keyword>
<evidence type="ECO:0000256" key="3">
    <source>
        <dbReference type="ARBA" id="ARBA00023235"/>
    </source>
</evidence>
<reference evidence="8" key="1">
    <citation type="submission" date="2021-01" db="EMBL/GenBank/DDBJ databases">
        <title>Modified the classification status of verrucomicrobia.</title>
        <authorList>
            <person name="Feng X."/>
        </authorList>
    </citation>
    <scope>NUCLEOTIDE SEQUENCE</scope>
    <source>
        <strain evidence="8">5K15</strain>
    </source>
</reference>
<accession>A0AAE2SE40</accession>
<dbReference type="InterPro" id="IPR000821">
    <property type="entry name" value="Ala_racemase"/>
</dbReference>
<dbReference type="Proteomes" id="UP000634206">
    <property type="component" value="Unassembled WGS sequence"/>
</dbReference>
<dbReference type="GO" id="GO:0008784">
    <property type="term" value="F:alanine racemase activity"/>
    <property type="evidence" value="ECO:0007669"/>
    <property type="project" value="UniProtKB-UniRule"/>
</dbReference>
<feature type="binding site" evidence="4 6">
    <location>
        <position position="318"/>
    </location>
    <ligand>
        <name>substrate</name>
    </ligand>
</feature>
<proteinExistence type="inferred from homology"/>
<gene>
    <name evidence="8" type="primary">alr</name>
    <name evidence="8" type="ORF">JIN83_06725</name>
</gene>
<feature type="domain" description="Alanine racemase C-terminal" evidence="7">
    <location>
        <begin position="248"/>
        <end position="373"/>
    </location>
</feature>
<comment type="similarity">
    <text evidence="4">Belongs to the alanine racemase family.</text>
</comment>
<protein>
    <recommendedName>
        <fullName evidence="4">Alanine racemase</fullName>
        <ecNumber evidence="4">5.1.1.1</ecNumber>
    </recommendedName>
</protein>
<dbReference type="Gene3D" id="2.40.37.10">
    <property type="entry name" value="Lyase, Ornithine Decarboxylase, Chain A, domain 1"/>
    <property type="match status" value="1"/>
</dbReference>
<comment type="caution">
    <text evidence="8">The sequence shown here is derived from an EMBL/GenBank/DDBJ whole genome shotgun (WGS) entry which is preliminary data.</text>
</comment>
<comment type="catalytic activity">
    <reaction evidence="4">
        <text>L-alanine = D-alanine</text>
        <dbReference type="Rhea" id="RHEA:20249"/>
        <dbReference type="ChEBI" id="CHEBI:57416"/>
        <dbReference type="ChEBI" id="CHEBI:57972"/>
        <dbReference type="EC" id="5.1.1.1"/>
    </reaction>
</comment>
<dbReference type="NCBIfam" id="TIGR00492">
    <property type="entry name" value="alr"/>
    <property type="match status" value="1"/>
</dbReference>
<comment type="cofactor">
    <cofactor evidence="1 4 5">
        <name>pyridoxal 5'-phosphate</name>
        <dbReference type="ChEBI" id="CHEBI:597326"/>
    </cofactor>
</comment>
<dbReference type="HAMAP" id="MF_01201">
    <property type="entry name" value="Ala_racemase"/>
    <property type="match status" value="1"/>
</dbReference>
<evidence type="ECO:0000259" key="7">
    <source>
        <dbReference type="SMART" id="SM01005"/>
    </source>
</evidence>
<evidence type="ECO:0000256" key="5">
    <source>
        <dbReference type="PIRSR" id="PIRSR600821-50"/>
    </source>
</evidence>
<name>A0AAE2SE40_9BACT</name>
<dbReference type="GO" id="GO:0005829">
    <property type="term" value="C:cytosol"/>
    <property type="evidence" value="ECO:0007669"/>
    <property type="project" value="TreeGrafter"/>
</dbReference>
<dbReference type="EMBL" id="JAENIG010000003">
    <property type="protein sequence ID" value="MBK1854646.1"/>
    <property type="molecule type" value="Genomic_DNA"/>
</dbReference>